<dbReference type="InterPro" id="IPR010982">
    <property type="entry name" value="Lambda_DNA-bd_dom_sf"/>
</dbReference>
<keyword evidence="4" id="KW-1185">Reference proteome</keyword>
<dbReference type="EMBL" id="QNRK01000018">
    <property type="protein sequence ID" value="RBP10527.1"/>
    <property type="molecule type" value="Genomic_DNA"/>
</dbReference>
<dbReference type="InterPro" id="IPR013430">
    <property type="entry name" value="Toxin_antidote_HigA"/>
</dbReference>
<evidence type="ECO:0000313" key="3">
    <source>
        <dbReference type="EMBL" id="RBP10527.1"/>
    </source>
</evidence>
<dbReference type="InterPro" id="IPR001387">
    <property type="entry name" value="Cro/C1-type_HTH"/>
</dbReference>
<dbReference type="PANTHER" id="PTHR36924:SF1">
    <property type="entry name" value="ANTITOXIN HIGA-1"/>
    <property type="match status" value="1"/>
</dbReference>
<evidence type="ECO:0000256" key="1">
    <source>
        <dbReference type="ARBA" id="ARBA00023125"/>
    </source>
</evidence>
<dbReference type="NCBIfam" id="TIGR02607">
    <property type="entry name" value="antidote_HigA"/>
    <property type="match status" value="1"/>
</dbReference>
<accession>A0A366F7D1</accession>
<dbReference type="SMART" id="SM00530">
    <property type="entry name" value="HTH_XRE"/>
    <property type="match status" value="1"/>
</dbReference>
<name>A0A366F7D1_9HYPH</name>
<evidence type="ECO:0000259" key="2">
    <source>
        <dbReference type="PROSITE" id="PS50943"/>
    </source>
</evidence>
<organism evidence="3 4">
    <name type="scientific">Roseiarcus fermentans</name>
    <dbReference type="NCBI Taxonomy" id="1473586"/>
    <lineage>
        <taxon>Bacteria</taxon>
        <taxon>Pseudomonadati</taxon>
        <taxon>Pseudomonadota</taxon>
        <taxon>Alphaproteobacteria</taxon>
        <taxon>Hyphomicrobiales</taxon>
        <taxon>Roseiarcaceae</taxon>
        <taxon>Roseiarcus</taxon>
    </lineage>
</organism>
<dbReference type="Gene3D" id="1.10.260.40">
    <property type="entry name" value="lambda repressor-like DNA-binding domains"/>
    <property type="match status" value="1"/>
</dbReference>
<sequence length="98" mass="10604">MAPSMKNPPHPGGLVKDNIDELGLSIAEAAEGLGVTRQQLYRVIRGESGISPEMAVRLEKAFGGTADFWLRMQMSFDLAQVRAHAEALGVKPFEPKVA</sequence>
<keyword evidence="1" id="KW-0238">DNA-binding</keyword>
<proteinExistence type="predicted"/>
<dbReference type="AlphaFoldDB" id="A0A366F7D1"/>
<reference evidence="3 4" key="1">
    <citation type="submission" date="2018-06" db="EMBL/GenBank/DDBJ databases">
        <title>Genomic Encyclopedia of Type Strains, Phase IV (KMG-IV): sequencing the most valuable type-strain genomes for metagenomic binning, comparative biology and taxonomic classification.</title>
        <authorList>
            <person name="Goeker M."/>
        </authorList>
    </citation>
    <scope>NUCLEOTIDE SEQUENCE [LARGE SCALE GENOMIC DNA]</scope>
    <source>
        <strain evidence="3 4">DSM 24875</strain>
    </source>
</reference>
<dbReference type="RefSeq" id="WP_170153243.1">
    <property type="nucleotide sequence ID" value="NZ_QNRK01000018.1"/>
</dbReference>
<dbReference type="SUPFAM" id="SSF47413">
    <property type="entry name" value="lambda repressor-like DNA-binding domains"/>
    <property type="match status" value="1"/>
</dbReference>
<dbReference type="Pfam" id="PF01381">
    <property type="entry name" value="HTH_3"/>
    <property type="match status" value="1"/>
</dbReference>
<dbReference type="GO" id="GO:0003677">
    <property type="term" value="F:DNA binding"/>
    <property type="evidence" value="ECO:0007669"/>
    <property type="project" value="UniProtKB-KW"/>
</dbReference>
<feature type="domain" description="HTH cro/C1-type" evidence="2">
    <location>
        <begin position="21"/>
        <end position="69"/>
    </location>
</feature>
<gene>
    <name evidence="3" type="ORF">DFR50_11813</name>
</gene>
<dbReference type="PROSITE" id="PS50943">
    <property type="entry name" value="HTH_CROC1"/>
    <property type="match status" value="1"/>
</dbReference>
<protein>
    <submittedName>
        <fullName evidence="3">Addiction module HigA family antidote</fullName>
    </submittedName>
</protein>
<comment type="caution">
    <text evidence="3">The sequence shown here is derived from an EMBL/GenBank/DDBJ whole genome shotgun (WGS) entry which is preliminary data.</text>
</comment>
<dbReference type="Proteomes" id="UP000253529">
    <property type="component" value="Unassembled WGS sequence"/>
</dbReference>
<evidence type="ECO:0000313" key="4">
    <source>
        <dbReference type="Proteomes" id="UP000253529"/>
    </source>
</evidence>
<dbReference type="CDD" id="cd00093">
    <property type="entry name" value="HTH_XRE"/>
    <property type="match status" value="1"/>
</dbReference>
<dbReference type="PANTHER" id="PTHR36924">
    <property type="entry name" value="ANTITOXIN HIGA-1"/>
    <property type="match status" value="1"/>
</dbReference>